<dbReference type="AlphaFoldDB" id="A0A9D4LA58"/>
<comment type="caution">
    <text evidence="1">The sequence shown here is derived from an EMBL/GenBank/DDBJ whole genome shotgun (WGS) entry which is preliminary data.</text>
</comment>
<name>A0A9D4LA58_DREPO</name>
<reference evidence="1" key="2">
    <citation type="submission" date="2020-11" db="EMBL/GenBank/DDBJ databases">
        <authorList>
            <person name="McCartney M.A."/>
            <person name="Auch B."/>
            <person name="Kono T."/>
            <person name="Mallez S."/>
            <person name="Becker A."/>
            <person name="Gohl D.M."/>
            <person name="Silverstein K.A.T."/>
            <person name="Koren S."/>
            <person name="Bechman K.B."/>
            <person name="Herman A."/>
            <person name="Abrahante J.E."/>
            <person name="Garbe J."/>
        </authorList>
    </citation>
    <scope>NUCLEOTIDE SEQUENCE</scope>
    <source>
        <strain evidence="1">Duluth1</strain>
        <tissue evidence="1">Whole animal</tissue>
    </source>
</reference>
<keyword evidence="2" id="KW-1185">Reference proteome</keyword>
<sequence length="77" mass="8484">MGENVGDKLKFVKRDAFARGFMAYAALSSRGTSVIRKIPKGTKELLKEIAARQSAVITDSLSWPGWTILKLTIMKKG</sequence>
<reference evidence="1" key="1">
    <citation type="journal article" date="2019" name="bioRxiv">
        <title>The Genome of the Zebra Mussel, Dreissena polymorpha: A Resource for Invasive Species Research.</title>
        <authorList>
            <person name="McCartney M.A."/>
            <person name="Auch B."/>
            <person name="Kono T."/>
            <person name="Mallez S."/>
            <person name="Zhang Y."/>
            <person name="Obille A."/>
            <person name="Becker A."/>
            <person name="Abrahante J.E."/>
            <person name="Garbe J."/>
            <person name="Badalamenti J.P."/>
            <person name="Herman A."/>
            <person name="Mangelson H."/>
            <person name="Liachko I."/>
            <person name="Sullivan S."/>
            <person name="Sone E.D."/>
            <person name="Koren S."/>
            <person name="Silverstein K.A.T."/>
            <person name="Beckman K.B."/>
            <person name="Gohl D.M."/>
        </authorList>
    </citation>
    <scope>NUCLEOTIDE SEQUENCE</scope>
    <source>
        <strain evidence="1">Duluth1</strain>
        <tissue evidence="1">Whole animal</tissue>
    </source>
</reference>
<dbReference type="EMBL" id="JAIWYP010000003">
    <property type="protein sequence ID" value="KAH3854810.1"/>
    <property type="molecule type" value="Genomic_DNA"/>
</dbReference>
<organism evidence="1 2">
    <name type="scientific">Dreissena polymorpha</name>
    <name type="common">Zebra mussel</name>
    <name type="synonym">Mytilus polymorpha</name>
    <dbReference type="NCBI Taxonomy" id="45954"/>
    <lineage>
        <taxon>Eukaryota</taxon>
        <taxon>Metazoa</taxon>
        <taxon>Spiralia</taxon>
        <taxon>Lophotrochozoa</taxon>
        <taxon>Mollusca</taxon>
        <taxon>Bivalvia</taxon>
        <taxon>Autobranchia</taxon>
        <taxon>Heteroconchia</taxon>
        <taxon>Euheterodonta</taxon>
        <taxon>Imparidentia</taxon>
        <taxon>Neoheterodontei</taxon>
        <taxon>Myida</taxon>
        <taxon>Dreissenoidea</taxon>
        <taxon>Dreissenidae</taxon>
        <taxon>Dreissena</taxon>
    </lineage>
</organism>
<gene>
    <name evidence="1" type="ORF">DPMN_097359</name>
</gene>
<accession>A0A9D4LA58</accession>
<proteinExistence type="predicted"/>
<evidence type="ECO:0000313" key="2">
    <source>
        <dbReference type="Proteomes" id="UP000828390"/>
    </source>
</evidence>
<dbReference type="Proteomes" id="UP000828390">
    <property type="component" value="Unassembled WGS sequence"/>
</dbReference>
<protein>
    <submittedName>
        <fullName evidence="1">Uncharacterized protein</fullName>
    </submittedName>
</protein>
<evidence type="ECO:0000313" key="1">
    <source>
        <dbReference type="EMBL" id="KAH3854810.1"/>
    </source>
</evidence>